<dbReference type="PROSITE" id="PS50024">
    <property type="entry name" value="SEA"/>
    <property type="match status" value="1"/>
</dbReference>
<dbReference type="SUPFAM" id="SSF49344">
    <property type="entry name" value="CBD9-like"/>
    <property type="match status" value="1"/>
</dbReference>
<dbReference type="Proteomes" id="UP000492821">
    <property type="component" value="Unassembled WGS sequence"/>
</dbReference>
<dbReference type="PROSITE" id="PS50836">
    <property type="entry name" value="DOMON"/>
    <property type="match status" value="3"/>
</dbReference>
<evidence type="ECO:0000256" key="1">
    <source>
        <dbReference type="ARBA" id="ARBA00022900"/>
    </source>
</evidence>
<feature type="compositionally biased region" description="Low complexity" evidence="2">
    <location>
        <begin position="563"/>
        <end position="574"/>
    </location>
</feature>
<dbReference type="CDD" id="cd09631">
    <property type="entry name" value="DOMON_DOH"/>
    <property type="match status" value="4"/>
</dbReference>
<feature type="compositionally biased region" description="Basic and acidic residues" evidence="2">
    <location>
        <begin position="1299"/>
        <end position="1315"/>
    </location>
</feature>
<dbReference type="PROSITE" id="PS01186">
    <property type="entry name" value="EGF_2"/>
    <property type="match status" value="1"/>
</dbReference>
<feature type="compositionally biased region" description="Polar residues" evidence="2">
    <location>
        <begin position="1200"/>
        <end position="1251"/>
    </location>
</feature>
<feature type="region of interest" description="Disordered" evidence="2">
    <location>
        <begin position="1132"/>
        <end position="1379"/>
    </location>
</feature>
<keyword evidence="1" id="KW-0722">Serine protease inhibitor</keyword>
<evidence type="ECO:0000259" key="5">
    <source>
        <dbReference type="PROSITE" id="PS50024"/>
    </source>
</evidence>
<dbReference type="Pfam" id="PF03351">
    <property type="entry name" value="DOMON"/>
    <property type="match status" value="3"/>
</dbReference>
<keyword evidence="3" id="KW-0812">Transmembrane</keyword>
<sequence length="1918" mass="208405">MPNWSTALAVCLALASVGIANTADAGTHVRLVQPLARTSERGFNVHRNAEAPCPTNKLPEDPKNYLKAGGDLEFVWFNPTAVQGSYRLELLNSNYELIATIADSTKAAAFETNGLSKAKVTVPLTECKECVLRLVQTTRDDQEQLLSCADVEVTETTPQTSVAAKCEGEECTRECASDEQCGQGTCVSGSCYCLEGYFGPACARESSLSPAQVDLRDFSTVNSTNNSKNQLFWRVNKDDVELVLKVPTNTWTVLGLRPTSSLLKCPWLEPNAEKRRLKIDSQQGNSLDGFDKIKIQKISAGKGSCGENEVFSKCPEYSRECEASCDWTSFPESIPNCPRACGAPRCICAEGFVRSGNSKNECVPFNVCQEEVAVECAKNETWAKCGTACEPSCDTMYDTTPCTHKCAQQACTCADNYVRHNGECIFWSNCPNLEQRVLAPETQSSKQAKSKSTPAPVPTTIATVDATPSVCGANETLNECGRICEADCFTIFVRDECNECGKPACACEQGFARNGKECVYWGDCPLDASGLQTAAPKTTIDEVLEKTKPTTAPKNGKPGKQSTTPKPTTTTVDPEPVPLEEGINEVVGDVCFGEWRWPRNCKSECDYRLTWNYEEADDEIQFSLITRINSNMWSGVGFSKTGTMKDADFIIVKSHGGVLSLHDMSSDGYSAPKEDAIKNVYTPTTIGTHNNGFLHAQFARKRVTGDNGTDAQFTDDNCYHFLFPVSGGKLGSNGAVLPHVSTPLVSPDPVCFRGCETEALPEEELELPGTCMNEYRFPENCEGETCEYIARWDYNSSLDEITFEIKSRGIGRWTGIGISRDGAMTNSDVYTGWVYNTKAYVVDRFAYGRQLPAIDPADRQDIYDIGGNIDDDYQTIWFTRKITTNDKVTDFPLDKCYYFLFPVGGGRVLARKSQDFQNPKTPIGYHDLKEPKVSKTKICICDEHDNMIADIPHRVRTRRQAVPDPFIDRPSDSSKALVGLPDIARIGQISIAELTGKAKYDVTMDPFACSDVAVIKVLPGGSARVVDAFAHSKYGLEPDEFFGGSQSFTEISASESNGTATVLLKRRLRGADVADHDFAPGNTQVYWANGPEGESQVRFSGAANVESYMLDFFRDGVKPVIADLSSEADEDAIPAATTPAKSAEVTTKSGKSVEATTTGEKSAEVTLAKSAEATTASEKSAEATTKEKSAEATTLEKSAEATTGQKSAEATTSLKSAEATTSQKSAEATTSQKSAEATTSQKSAEATTSVKSAETIPTESEPPTTAEKSAEATTSAISEPSTTTSEPSSDENIFQISENIHELESPKGIGRDPPKDIIPLESPETSESTPTPVKSSESSFTPVPPRAPPTTETNFIDEEDSGEHTDAPATKEDNEEEPFTQIQHNHNHAIQEATSDSESTICHGSFVFPPRCLNDCTYALSWQTDGANVHFQLWTKIEPSSWSGVGFSSEGGMMNADAIIVSVLPDSSVTVTDQWSPSYGRPSIDERQDVFGVSTQYLNGEVFANFSRSLSTTDEANDLNLGECQFFLFMQTGGPLEGGSSEIRKHTDTPISSGSRVCLGRCGAKEALPATPSAPVVQETVTRKTVLPIAEEKPVVKTAGGKVSVPPLKPPTHFLYDAVLRFNNLKYADAFDDLSSPESKKLSKTITDQLGALLSDKYPETFKKIDVLKFAKDKVKSLVRLEFDGANSPSAKEVEEYLKTLASEGRVGELDVDPKELMLKENHDRPQKDEEAQLKSILNWIILIGAVAFLIAVLLCMCCWTFRRRKSKTYPAEPLSFGSPMHKPYYFAEPIYDVKATNGTLKRGPASSNDASSPRSPAPARSHPEETPKGIGEATYQEWYTKVASKDAPSHHQESTVTPVAGNGGAIGGPGGIAGASRPQSRLSAISGSPYVSYPQESGYYTLGGEHRMPPPSYYRQY</sequence>
<feature type="chain" id="PRO_5028938711" evidence="4">
    <location>
        <begin position="23"/>
        <end position="1918"/>
    </location>
</feature>
<reference evidence="8" key="2">
    <citation type="submission" date="2020-10" db="UniProtKB">
        <authorList>
            <consortium name="WormBaseParasite"/>
        </authorList>
    </citation>
    <scope>IDENTIFICATION</scope>
</reference>
<feature type="region of interest" description="Disordered" evidence="2">
    <location>
        <begin position="1798"/>
        <end position="1832"/>
    </location>
</feature>
<keyword evidence="4" id="KW-0732">Signal</keyword>
<dbReference type="Gene3D" id="2.60.40.1210">
    <property type="entry name" value="Cellobiose dehydrogenase, cytochrome domain"/>
    <property type="match status" value="1"/>
</dbReference>
<accession>A0A7E5A0L2</accession>
<feature type="compositionally biased region" description="Basic and acidic residues" evidence="2">
    <location>
        <begin position="1362"/>
        <end position="1372"/>
    </location>
</feature>
<feature type="domain" description="DOMON" evidence="6">
    <location>
        <begin position="786"/>
        <end position="905"/>
    </location>
</feature>
<dbReference type="SUPFAM" id="SSF57567">
    <property type="entry name" value="Serine protease inhibitors"/>
    <property type="match status" value="3"/>
</dbReference>
<feature type="compositionally biased region" description="Basic and acidic residues" evidence="2">
    <location>
        <begin position="1844"/>
        <end position="1854"/>
    </location>
</feature>
<dbReference type="PANTHER" id="PTHR46901">
    <property type="entry name" value="GH04942P"/>
    <property type="match status" value="1"/>
</dbReference>
<feature type="compositionally biased region" description="Low complexity" evidence="2">
    <location>
        <begin position="1321"/>
        <end position="1339"/>
    </location>
</feature>
<feature type="domain" description="DOMON" evidence="6">
    <location>
        <begin position="1416"/>
        <end position="1533"/>
    </location>
</feature>
<dbReference type="InterPro" id="IPR002919">
    <property type="entry name" value="TIL_dom"/>
</dbReference>
<dbReference type="Pfam" id="PF01390">
    <property type="entry name" value="SEA"/>
    <property type="match status" value="1"/>
</dbReference>
<keyword evidence="3" id="KW-0472">Membrane</keyword>
<evidence type="ECO:0000259" key="6">
    <source>
        <dbReference type="PROSITE" id="PS50836"/>
    </source>
</evidence>
<feature type="compositionally biased region" description="Polar residues" evidence="2">
    <location>
        <begin position="1144"/>
        <end position="1160"/>
    </location>
</feature>
<dbReference type="CDD" id="cd19941">
    <property type="entry name" value="TIL"/>
    <property type="match status" value="3"/>
</dbReference>
<feature type="transmembrane region" description="Helical" evidence="3">
    <location>
        <begin position="1737"/>
        <end position="1762"/>
    </location>
</feature>
<feature type="region of interest" description="Disordered" evidence="2">
    <location>
        <begin position="1844"/>
        <end position="1918"/>
    </location>
</feature>
<dbReference type="InterPro" id="IPR000082">
    <property type="entry name" value="SEA_dom"/>
</dbReference>
<feature type="compositionally biased region" description="Gly residues" evidence="2">
    <location>
        <begin position="1862"/>
        <end position="1874"/>
    </location>
</feature>
<evidence type="ECO:0000313" key="8">
    <source>
        <dbReference type="WBParaSite" id="Pan_g748.t1"/>
    </source>
</evidence>
<dbReference type="PANTHER" id="PTHR46901:SF3">
    <property type="entry name" value="EGF-LIKE DOMAIN-CONTAINING PROTEIN"/>
    <property type="match status" value="1"/>
</dbReference>
<keyword evidence="3" id="KW-1133">Transmembrane helix</keyword>
<feature type="signal peptide" evidence="4">
    <location>
        <begin position="1"/>
        <end position="22"/>
    </location>
</feature>
<dbReference type="InterPro" id="IPR000742">
    <property type="entry name" value="EGF"/>
</dbReference>
<feature type="compositionally biased region" description="Low complexity" evidence="2">
    <location>
        <begin position="1166"/>
        <end position="1178"/>
    </location>
</feature>
<dbReference type="InterPro" id="IPR036084">
    <property type="entry name" value="Ser_inhib-like_sf"/>
</dbReference>
<dbReference type="InterPro" id="IPR005018">
    <property type="entry name" value="DOMON_domain"/>
</dbReference>
<feature type="region of interest" description="Disordered" evidence="2">
    <location>
        <begin position="544"/>
        <end position="578"/>
    </location>
</feature>
<name>A0A7E5A0L2_PANRE</name>
<feature type="compositionally biased region" description="Low complexity" evidence="2">
    <location>
        <begin position="1252"/>
        <end position="1287"/>
    </location>
</feature>
<feature type="compositionally biased region" description="Basic and acidic residues" evidence="2">
    <location>
        <begin position="1179"/>
        <end position="1190"/>
    </location>
</feature>
<keyword evidence="7" id="KW-1185">Reference proteome</keyword>
<feature type="compositionally biased region" description="Low complexity" evidence="2">
    <location>
        <begin position="1805"/>
        <end position="1821"/>
    </location>
</feature>
<feature type="domain" description="SEA" evidence="5">
    <location>
        <begin position="1612"/>
        <end position="1724"/>
    </location>
</feature>
<evidence type="ECO:0000313" key="7">
    <source>
        <dbReference type="Proteomes" id="UP000492821"/>
    </source>
</evidence>
<dbReference type="GO" id="GO:0004867">
    <property type="term" value="F:serine-type endopeptidase inhibitor activity"/>
    <property type="evidence" value="ECO:0007669"/>
    <property type="project" value="UniProtKB-KW"/>
</dbReference>
<dbReference type="WBParaSite" id="Pan_g748.t1">
    <property type="protein sequence ID" value="Pan_g748.t1"/>
    <property type="gene ID" value="Pan_g748"/>
</dbReference>
<dbReference type="InterPro" id="IPR045266">
    <property type="entry name" value="DOH_DOMON"/>
</dbReference>
<dbReference type="Pfam" id="PF01826">
    <property type="entry name" value="TIL"/>
    <property type="match status" value="3"/>
</dbReference>
<dbReference type="Gene3D" id="2.10.25.10">
    <property type="entry name" value="Laminin"/>
    <property type="match status" value="3"/>
</dbReference>
<organism evidence="7 8">
    <name type="scientific">Panagrellus redivivus</name>
    <name type="common">Microworm</name>
    <dbReference type="NCBI Taxonomy" id="6233"/>
    <lineage>
        <taxon>Eukaryota</taxon>
        <taxon>Metazoa</taxon>
        <taxon>Ecdysozoa</taxon>
        <taxon>Nematoda</taxon>
        <taxon>Chromadorea</taxon>
        <taxon>Rhabditida</taxon>
        <taxon>Tylenchina</taxon>
        <taxon>Panagrolaimomorpha</taxon>
        <taxon>Panagrolaimoidea</taxon>
        <taxon>Panagrolaimidae</taxon>
        <taxon>Panagrellus</taxon>
    </lineage>
</organism>
<evidence type="ECO:0000256" key="4">
    <source>
        <dbReference type="SAM" id="SignalP"/>
    </source>
</evidence>
<dbReference type="PROSITE" id="PS00022">
    <property type="entry name" value="EGF_1"/>
    <property type="match status" value="1"/>
</dbReference>
<evidence type="ECO:0000256" key="3">
    <source>
        <dbReference type="SAM" id="Phobius"/>
    </source>
</evidence>
<protein>
    <submittedName>
        <fullName evidence="8">TIL domain-containing protein</fullName>
    </submittedName>
</protein>
<reference evidence="7" key="1">
    <citation type="journal article" date="2013" name="Genetics">
        <title>The draft genome and transcriptome of Panagrellus redivivus are shaped by the harsh demands of a free-living lifestyle.</title>
        <authorList>
            <person name="Srinivasan J."/>
            <person name="Dillman A.R."/>
            <person name="Macchietto M.G."/>
            <person name="Heikkinen L."/>
            <person name="Lakso M."/>
            <person name="Fracchia K.M."/>
            <person name="Antoshechkin I."/>
            <person name="Mortazavi A."/>
            <person name="Wong G."/>
            <person name="Sternberg P.W."/>
        </authorList>
    </citation>
    <scope>NUCLEOTIDE SEQUENCE [LARGE SCALE GENOMIC DNA]</scope>
    <source>
        <strain evidence="7">MT8872</strain>
    </source>
</reference>
<feature type="domain" description="DOMON" evidence="6">
    <location>
        <begin position="605"/>
        <end position="726"/>
    </location>
</feature>
<proteinExistence type="predicted"/>
<keyword evidence="1" id="KW-0646">Protease inhibitor</keyword>
<dbReference type="SMART" id="SM00664">
    <property type="entry name" value="DoH"/>
    <property type="match status" value="3"/>
</dbReference>
<dbReference type="SMART" id="SM00181">
    <property type="entry name" value="EGF"/>
    <property type="match status" value="3"/>
</dbReference>
<evidence type="ECO:0000256" key="2">
    <source>
        <dbReference type="SAM" id="MobiDB-lite"/>
    </source>
</evidence>
<feature type="compositionally biased region" description="Polar residues" evidence="2">
    <location>
        <begin position="1878"/>
        <end position="1887"/>
    </location>
</feature>